<dbReference type="Proteomes" id="UP000271098">
    <property type="component" value="Unassembled WGS sequence"/>
</dbReference>
<dbReference type="AlphaFoldDB" id="A0A3P7N0L4"/>
<accession>A0A3P7N0L4</accession>
<dbReference type="InterPro" id="IPR045165">
    <property type="entry name" value="Nitrobindin"/>
</dbReference>
<dbReference type="OrthoDB" id="58529at2759"/>
<protein>
    <recommendedName>
        <fullName evidence="1">THAP4-like heme-binding domain-containing protein</fullName>
    </recommendedName>
</protein>
<dbReference type="Pfam" id="PF08768">
    <property type="entry name" value="THAP4_heme-bd"/>
    <property type="match status" value="1"/>
</dbReference>
<gene>
    <name evidence="2" type="ORF">GPUH_LOCUS17540</name>
</gene>
<dbReference type="PANTHER" id="PTHR15854:SF17">
    <property type="entry name" value="SHKT DOMAIN-CONTAINING PROTEIN"/>
    <property type="match status" value="1"/>
</dbReference>
<evidence type="ECO:0000313" key="3">
    <source>
        <dbReference type="Proteomes" id="UP000271098"/>
    </source>
</evidence>
<keyword evidence="3" id="KW-1185">Reference proteome</keyword>
<organism evidence="2 3">
    <name type="scientific">Gongylonema pulchrum</name>
    <dbReference type="NCBI Taxonomy" id="637853"/>
    <lineage>
        <taxon>Eukaryota</taxon>
        <taxon>Metazoa</taxon>
        <taxon>Ecdysozoa</taxon>
        <taxon>Nematoda</taxon>
        <taxon>Chromadorea</taxon>
        <taxon>Rhabditida</taxon>
        <taxon>Spirurina</taxon>
        <taxon>Spiruromorpha</taxon>
        <taxon>Spiruroidea</taxon>
        <taxon>Gongylonematidae</taxon>
        <taxon>Gongylonema</taxon>
    </lineage>
</organism>
<dbReference type="InterPro" id="IPR012674">
    <property type="entry name" value="Calycin"/>
</dbReference>
<dbReference type="PANTHER" id="PTHR15854">
    <property type="entry name" value="THAP4 PROTEIN"/>
    <property type="match status" value="1"/>
</dbReference>
<name>A0A3P7N0L4_9BILA</name>
<evidence type="ECO:0000313" key="2">
    <source>
        <dbReference type="EMBL" id="VDN29993.1"/>
    </source>
</evidence>
<dbReference type="EMBL" id="UYRT01085325">
    <property type="protein sequence ID" value="VDN29993.1"/>
    <property type="molecule type" value="Genomic_DNA"/>
</dbReference>
<dbReference type="SUPFAM" id="SSF50814">
    <property type="entry name" value="Lipocalins"/>
    <property type="match status" value="1"/>
</dbReference>
<feature type="domain" description="THAP4-like heme-binding" evidence="1">
    <location>
        <begin position="9"/>
        <end position="133"/>
    </location>
</feature>
<dbReference type="Gene3D" id="2.40.128.20">
    <property type="match status" value="1"/>
</dbReference>
<reference evidence="2 3" key="1">
    <citation type="submission" date="2018-11" db="EMBL/GenBank/DDBJ databases">
        <authorList>
            <consortium name="Pathogen Informatics"/>
        </authorList>
    </citation>
    <scope>NUCLEOTIDE SEQUENCE [LARGE SCALE GENOMIC DNA]</scope>
</reference>
<evidence type="ECO:0000259" key="1">
    <source>
        <dbReference type="Pfam" id="PF08768"/>
    </source>
</evidence>
<proteinExistence type="predicted"/>
<sequence>MSLPLPPILEPISWIIGYWETETIAGDRFPVSFQYPYKEVLDISISEVPMFDRPPVNVSVLAYTSEGSVHSEVGFMTGKPFHEATGFAEYNKSSHGTDQVAIEMVSNTVNPGITTIEEGELHNGEIVLKLKYKRAVPPALYYLPRKSRRSFKLQGWNILVEKTYVEESTGVIRKWIKRYRRTKDYLAQY</sequence>
<dbReference type="InterPro" id="IPR014878">
    <property type="entry name" value="THAP4-like_heme-bd"/>
</dbReference>